<dbReference type="GeneID" id="91989696"/>
<evidence type="ECO:0000256" key="4">
    <source>
        <dbReference type="ARBA" id="ARBA00023033"/>
    </source>
</evidence>
<evidence type="ECO:0000256" key="3">
    <source>
        <dbReference type="ARBA" id="ARBA00023002"/>
    </source>
</evidence>
<evidence type="ECO:0000313" key="7">
    <source>
        <dbReference type="Proteomes" id="UP000054399"/>
    </source>
</evidence>
<evidence type="ECO:0000256" key="1">
    <source>
        <dbReference type="ARBA" id="ARBA00022630"/>
    </source>
</evidence>
<keyword evidence="1" id="KW-0285">Flavoprotein</keyword>
<dbReference type="RefSeq" id="XP_066614844.1">
    <property type="nucleotide sequence ID" value="XM_066757375.1"/>
</dbReference>
<dbReference type="PRINTS" id="PR00420">
    <property type="entry name" value="RNGMNOXGNASE"/>
</dbReference>
<dbReference type="Gene3D" id="3.50.50.60">
    <property type="entry name" value="FAD/NAD(P)-binding domain"/>
    <property type="match status" value="1"/>
</dbReference>
<dbReference type="PANTHER" id="PTHR46972">
    <property type="entry name" value="MONOOXYGENASE ASQM-RELATED"/>
    <property type="match status" value="1"/>
</dbReference>
<dbReference type="Pfam" id="PF01494">
    <property type="entry name" value="FAD_binding_3"/>
    <property type="match status" value="1"/>
</dbReference>
<evidence type="ECO:0000256" key="2">
    <source>
        <dbReference type="ARBA" id="ARBA00022827"/>
    </source>
</evidence>
<gene>
    <name evidence="6" type="ORF">I308_102840</name>
</gene>
<reference evidence="6" key="1">
    <citation type="submission" date="2015-01" db="EMBL/GenBank/DDBJ databases">
        <authorList>
            <consortium name="The Broad Institute Genomics Platform"/>
            <person name="Cuomo C."/>
            <person name="Litvintseva A."/>
            <person name="Chen Y."/>
            <person name="Heitman J."/>
            <person name="Sun S."/>
            <person name="Springer D."/>
            <person name="Dromer F."/>
            <person name="Young S."/>
            <person name="Zeng Q."/>
            <person name="Gargeya S."/>
            <person name="Abouelleil A."/>
            <person name="Alvarado L."/>
            <person name="Chapman S.B."/>
            <person name="Gainer-Dewar J."/>
            <person name="Goldberg J."/>
            <person name="Griggs A."/>
            <person name="Gujja S."/>
            <person name="Hansen M."/>
            <person name="Howarth C."/>
            <person name="Imamovic A."/>
            <person name="Larimer J."/>
            <person name="Murphy C."/>
            <person name="Naylor J."/>
            <person name="Pearson M."/>
            <person name="Priest M."/>
            <person name="Roberts A."/>
            <person name="Saif S."/>
            <person name="Shea T."/>
            <person name="Sykes S."/>
            <person name="Wortman J."/>
            <person name="Nusbaum C."/>
            <person name="Birren B."/>
        </authorList>
    </citation>
    <scope>NUCLEOTIDE SEQUENCE</scope>
    <source>
        <strain evidence="6">IND107</strain>
    </source>
</reference>
<sequence length="246" mass="27144">MSMDPVIIIGAGPSGLLLPRFLQLHRIPVVIYERDSSPTHRPQGGSLDLHDSTGLKTLRVTGLLDEASIYMRAEGEVMKIVDKSGKIWYNENDEAKVPMEFQDRRPVTGRPGIDRTDLRNILIKSLTPGTIKRDHVVSSCSKISSSHCQVNFMSQPHVITPYLIGADGAFSRVSMYELTISPNNLMPELKAYVGQGCLLALDEGARAYSAPFPFSLLPVSQPPSKLLISSPSPNDLHHALPCFERR</sequence>
<accession>A0ABR3BW44</accession>
<keyword evidence="3" id="KW-0560">Oxidoreductase</keyword>
<dbReference type="PANTHER" id="PTHR46972:SF1">
    <property type="entry name" value="FAD DEPENDENT OXIDOREDUCTASE DOMAIN-CONTAINING PROTEIN"/>
    <property type="match status" value="1"/>
</dbReference>
<dbReference type="InterPro" id="IPR036188">
    <property type="entry name" value="FAD/NAD-bd_sf"/>
</dbReference>
<evidence type="ECO:0000313" key="6">
    <source>
        <dbReference type="EMBL" id="KAL0250657.1"/>
    </source>
</evidence>
<keyword evidence="2" id="KW-0274">FAD</keyword>
<keyword evidence="7" id="KW-1185">Reference proteome</keyword>
<dbReference type="SUPFAM" id="SSF51905">
    <property type="entry name" value="FAD/NAD(P)-binding domain"/>
    <property type="match status" value="1"/>
</dbReference>
<proteinExistence type="predicted"/>
<dbReference type="EMBL" id="ATAM02000004">
    <property type="protein sequence ID" value="KAL0250657.1"/>
    <property type="molecule type" value="Genomic_DNA"/>
</dbReference>
<dbReference type="InterPro" id="IPR002938">
    <property type="entry name" value="FAD-bd"/>
</dbReference>
<comment type="caution">
    <text evidence="6">The sequence shown here is derived from an EMBL/GenBank/DDBJ whole genome shotgun (WGS) entry which is preliminary data.</text>
</comment>
<protein>
    <recommendedName>
        <fullName evidence="5">FAD-binding domain-containing protein</fullName>
    </recommendedName>
</protein>
<organism evidence="6 7">
    <name type="scientific">Cryptococcus tetragattii IND107</name>
    <dbReference type="NCBI Taxonomy" id="1296105"/>
    <lineage>
        <taxon>Eukaryota</taxon>
        <taxon>Fungi</taxon>
        <taxon>Dikarya</taxon>
        <taxon>Basidiomycota</taxon>
        <taxon>Agaricomycotina</taxon>
        <taxon>Tremellomycetes</taxon>
        <taxon>Tremellales</taxon>
        <taxon>Cryptococcaceae</taxon>
        <taxon>Cryptococcus</taxon>
        <taxon>Cryptococcus gattii species complex</taxon>
    </lineage>
</organism>
<keyword evidence="4" id="KW-0503">Monooxygenase</keyword>
<evidence type="ECO:0000259" key="5">
    <source>
        <dbReference type="Pfam" id="PF01494"/>
    </source>
</evidence>
<reference evidence="6" key="2">
    <citation type="submission" date="2024-01" db="EMBL/GenBank/DDBJ databases">
        <title>Comparative genomics of Cryptococcus and Kwoniella reveals pathogenesis evolution and contrasting modes of karyotype evolution via chromosome fusion or intercentromeric recombination.</title>
        <authorList>
            <person name="Coelho M.A."/>
            <person name="David-Palma M."/>
            <person name="Shea T."/>
            <person name="Bowers K."/>
            <person name="Mcginley-Smith S."/>
            <person name="Mohammad A.W."/>
            <person name="Gnirke A."/>
            <person name="Yurkov A.M."/>
            <person name="Nowrousian M."/>
            <person name="Sun S."/>
            <person name="Cuomo C.A."/>
            <person name="Heitman J."/>
        </authorList>
    </citation>
    <scope>NUCLEOTIDE SEQUENCE</scope>
    <source>
        <strain evidence="6">IND107</strain>
    </source>
</reference>
<name>A0ABR3BW44_9TREE</name>
<feature type="domain" description="FAD-binding" evidence="5">
    <location>
        <begin position="5"/>
        <end position="173"/>
    </location>
</feature>
<dbReference type="Proteomes" id="UP000054399">
    <property type="component" value="Unassembled WGS sequence"/>
</dbReference>